<evidence type="ECO:0000259" key="1">
    <source>
        <dbReference type="PROSITE" id="PS50181"/>
    </source>
</evidence>
<sequence>MTRLLDLPDELLLAILRRAAPHTTCMRWLAAGARTCRRMRPLWDDDALWRPVLARAVGDGPASAPCAGSSRKHLVRLLLTSTVKITVNLVRDDLVPACTFDGTRLTTPPSAACLRRLRVPLMHAPTLPMLALRAAGAFFCCLGRSHVWLADRAVPPRPPLRSYTFLRPIHIAGASVALYPDDALWWWHPRLQTATSPTAIGVHLVIATAEVVPAARAAGLGPPAYDVVPVDVPTCLVGLAQRAPIDAPFPVAWYAPGSRIALRHLPGCACR</sequence>
<dbReference type="Gene3D" id="1.20.1280.50">
    <property type="match status" value="1"/>
</dbReference>
<evidence type="ECO:0000313" key="2">
    <source>
        <dbReference type="EMBL" id="AGO85399.2"/>
    </source>
</evidence>
<dbReference type="InterPro" id="IPR036047">
    <property type="entry name" value="F-box-like_dom_sf"/>
</dbReference>
<reference evidence="2 3" key="1">
    <citation type="journal article" date="2013" name="Science">
        <title>Pandoraviruses: amoeba viruses with genomes up to 2.5 Mb reaching that of parasitic eukaryotes.</title>
        <authorList>
            <person name="Philippe N."/>
            <person name="Legendre M."/>
            <person name="Doutre G."/>
            <person name="Coute Y."/>
            <person name="Poirot O."/>
            <person name="Lescot M."/>
            <person name="Arslan D."/>
            <person name="Seltzer V."/>
            <person name="Bertaux L."/>
            <person name="Bruley C."/>
            <person name="Garin J."/>
            <person name="Claverie J.M."/>
            <person name="Abergel C."/>
        </authorList>
    </citation>
    <scope>NUCLEOTIDE SEQUENCE [LARGE SCALE GENOMIC DNA]</scope>
</reference>
<dbReference type="Proteomes" id="UP000204584">
    <property type="component" value="Segment"/>
</dbReference>
<dbReference type="RefSeq" id="YP_008438475.2">
    <property type="nucleotide sequence ID" value="NC_022098.1"/>
</dbReference>
<organism evidence="2 3">
    <name type="scientific">Pandoravirus salinus</name>
    <dbReference type="NCBI Taxonomy" id="1349410"/>
    <lineage>
        <taxon>Viruses</taxon>
        <taxon>Pandoravirus</taxon>
    </lineage>
</organism>
<keyword evidence="3" id="KW-1185">Reference proteome</keyword>
<accession>S4VXK4</accession>
<protein>
    <recommendedName>
        <fullName evidence="1">F-box domain-containing protein</fullName>
    </recommendedName>
</protein>
<dbReference type="PROSITE" id="PS50181">
    <property type="entry name" value="FBOX"/>
    <property type="match status" value="1"/>
</dbReference>
<dbReference type="EMBL" id="KC977571">
    <property type="protein sequence ID" value="AGO85399.2"/>
    <property type="molecule type" value="Genomic_DNA"/>
</dbReference>
<dbReference type="KEGG" id="vg:16607186"/>
<evidence type="ECO:0000313" key="3">
    <source>
        <dbReference type="Proteomes" id="UP000204584"/>
    </source>
</evidence>
<name>S4VXK4_9VIRU</name>
<dbReference type="GeneID" id="16607186"/>
<dbReference type="Pfam" id="PF12937">
    <property type="entry name" value="F-box-like"/>
    <property type="match status" value="1"/>
</dbReference>
<dbReference type="InterPro" id="IPR001810">
    <property type="entry name" value="F-box_dom"/>
</dbReference>
<proteinExistence type="predicted"/>
<dbReference type="SUPFAM" id="SSF81383">
    <property type="entry name" value="F-box domain"/>
    <property type="match status" value="1"/>
</dbReference>
<feature type="domain" description="F-box" evidence="1">
    <location>
        <begin position="1"/>
        <end position="52"/>
    </location>
</feature>
<gene>
    <name evidence="2" type="ORF">psal_cds_1142</name>
</gene>